<accession>A0AAV9RWY1</accession>
<dbReference type="Proteomes" id="UP001311232">
    <property type="component" value="Unassembled WGS sequence"/>
</dbReference>
<organism evidence="1 2">
    <name type="scientific">Crenichthys baileyi</name>
    <name type="common">White River springfish</name>
    <dbReference type="NCBI Taxonomy" id="28760"/>
    <lineage>
        <taxon>Eukaryota</taxon>
        <taxon>Metazoa</taxon>
        <taxon>Chordata</taxon>
        <taxon>Craniata</taxon>
        <taxon>Vertebrata</taxon>
        <taxon>Euteleostomi</taxon>
        <taxon>Actinopterygii</taxon>
        <taxon>Neopterygii</taxon>
        <taxon>Teleostei</taxon>
        <taxon>Neoteleostei</taxon>
        <taxon>Acanthomorphata</taxon>
        <taxon>Ovalentaria</taxon>
        <taxon>Atherinomorphae</taxon>
        <taxon>Cyprinodontiformes</taxon>
        <taxon>Goodeidae</taxon>
        <taxon>Crenichthys</taxon>
    </lineage>
</organism>
<evidence type="ECO:0000313" key="1">
    <source>
        <dbReference type="EMBL" id="KAK5613545.1"/>
    </source>
</evidence>
<proteinExistence type="predicted"/>
<reference evidence="1 2" key="1">
    <citation type="submission" date="2021-06" db="EMBL/GenBank/DDBJ databases">
        <authorList>
            <person name="Palmer J.M."/>
        </authorList>
    </citation>
    <scope>NUCLEOTIDE SEQUENCE [LARGE SCALE GENOMIC DNA]</scope>
    <source>
        <strain evidence="1 2">MEX-2019</strain>
        <tissue evidence="1">Muscle</tissue>
    </source>
</reference>
<keyword evidence="2" id="KW-1185">Reference proteome</keyword>
<name>A0AAV9RWY1_9TELE</name>
<protein>
    <submittedName>
        <fullName evidence="1">Uncharacterized protein</fullName>
    </submittedName>
</protein>
<dbReference type="EMBL" id="JAHHUM010001205">
    <property type="protein sequence ID" value="KAK5613545.1"/>
    <property type="molecule type" value="Genomic_DNA"/>
</dbReference>
<evidence type="ECO:0000313" key="2">
    <source>
        <dbReference type="Proteomes" id="UP001311232"/>
    </source>
</evidence>
<comment type="caution">
    <text evidence="1">The sequence shown here is derived from an EMBL/GenBank/DDBJ whole genome shotgun (WGS) entry which is preliminary data.</text>
</comment>
<dbReference type="AlphaFoldDB" id="A0AAV9RWY1"/>
<gene>
    <name evidence="1" type="ORF">CRENBAI_020042</name>
</gene>
<sequence length="112" mass="12455">MSIASWTLNKDEGVCRDMVLKIALGFPEAILDLDRITEYGGPEGEGMLFQEAARVIQTPKTQTWICTASWNLPAQGKELPLLWTSCILPPCLFTLKHLTTPPGEINKRETPT</sequence>